<keyword evidence="3" id="KW-1185">Reference proteome</keyword>
<organism evidence="2 3">
    <name type="scientific">Lignipirellula cremea</name>
    <dbReference type="NCBI Taxonomy" id="2528010"/>
    <lineage>
        <taxon>Bacteria</taxon>
        <taxon>Pseudomonadati</taxon>
        <taxon>Planctomycetota</taxon>
        <taxon>Planctomycetia</taxon>
        <taxon>Pirellulales</taxon>
        <taxon>Pirellulaceae</taxon>
        <taxon>Lignipirellula</taxon>
    </lineage>
</organism>
<accession>A0A518DWA0</accession>
<dbReference type="KEGG" id="lcre:Pla8534_39340"/>
<dbReference type="RefSeq" id="WP_145054784.1">
    <property type="nucleotide sequence ID" value="NZ_CP036433.1"/>
</dbReference>
<proteinExistence type="predicted"/>
<dbReference type="EMBL" id="CP036433">
    <property type="protein sequence ID" value="QDU96115.1"/>
    <property type="molecule type" value="Genomic_DNA"/>
</dbReference>
<gene>
    <name evidence="2" type="ORF">Pla8534_39340</name>
</gene>
<protein>
    <submittedName>
        <fullName evidence="2">Uncharacterized protein</fullName>
    </submittedName>
</protein>
<name>A0A518DWA0_9BACT</name>
<dbReference type="AlphaFoldDB" id="A0A518DWA0"/>
<evidence type="ECO:0000313" key="3">
    <source>
        <dbReference type="Proteomes" id="UP000317648"/>
    </source>
</evidence>
<keyword evidence="1" id="KW-0812">Transmembrane</keyword>
<dbReference type="Proteomes" id="UP000317648">
    <property type="component" value="Chromosome"/>
</dbReference>
<keyword evidence="1" id="KW-1133">Transmembrane helix</keyword>
<keyword evidence="1" id="KW-0472">Membrane</keyword>
<evidence type="ECO:0000256" key="1">
    <source>
        <dbReference type="SAM" id="Phobius"/>
    </source>
</evidence>
<evidence type="ECO:0000313" key="2">
    <source>
        <dbReference type="EMBL" id="QDU96115.1"/>
    </source>
</evidence>
<feature type="transmembrane region" description="Helical" evidence="1">
    <location>
        <begin position="51"/>
        <end position="75"/>
    </location>
</feature>
<sequence length="168" mass="17471">MNQPLEPNDRLAEELARWQPAPLSADFHRQLAARLQTTRANGPEAPPRRTLLVRGLLATAALAPLLLILAGVSLLPKAFIAGRATPLPADTVAAPASEQPLPPAISLAEIMAAASQECPATGAAPPTLFAYSQAMRGPGAELDLLLNRHAVALLPSTARYSVTGPTGP</sequence>
<reference evidence="2 3" key="1">
    <citation type="submission" date="2019-02" db="EMBL/GenBank/DDBJ databases">
        <title>Deep-cultivation of Planctomycetes and their phenomic and genomic characterization uncovers novel biology.</title>
        <authorList>
            <person name="Wiegand S."/>
            <person name="Jogler M."/>
            <person name="Boedeker C."/>
            <person name="Pinto D."/>
            <person name="Vollmers J."/>
            <person name="Rivas-Marin E."/>
            <person name="Kohn T."/>
            <person name="Peeters S.H."/>
            <person name="Heuer A."/>
            <person name="Rast P."/>
            <person name="Oberbeckmann S."/>
            <person name="Bunk B."/>
            <person name="Jeske O."/>
            <person name="Meyerdierks A."/>
            <person name="Storesund J.E."/>
            <person name="Kallscheuer N."/>
            <person name="Luecker S."/>
            <person name="Lage O.M."/>
            <person name="Pohl T."/>
            <person name="Merkel B.J."/>
            <person name="Hornburger P."/>
            <person name="Mueller R.-W."/>
            <person name="Bruemmer F."/>
            <person name="Labrenz M."/>
            <person name="Spormann A.M."/>
            <person name="Op den Camp H."/>
            <person name="Overmann J."/>
            <person name="Amann R."/>
            <person name="Jetten M.S.M."/>
            <person name="Mascher T."/>
            <person name="Medema M.H."/>
            <person name="Devos D.P."/>
            <person name="Kaster A.-K."/>
            <person name="Ovreas L."/>
            <person name="Rohde M."/>
            <person name="Galperin M.Y."/>
            <person name="Jogler C."/>
        </authorList>
    </citation>
    <scope>NUCLEOTIDE SEQUENCE [LARGE SCALE GENOMIC DNA]</scope>
    <source>
        <strain evidence="2 3">Pla85_3_4</strain>
    </source>
</reference>